<organism evidence="3 4">
    <name type="scientific">Dyadobacter sediminis</name>
    <dbReference type="NCBI Taxonomy" id="1493691"/>
    <lineage>
        <taxon>Bacteria</taxon>
        <taxon>Pseudomonadati</taxon>
        <taxon>Bacteroidota</taxon>
        <taxon>Cytophagia</taxon>
        <taxon>Cytophagales</taxon>
        <taxon>Spirosomataceae</taxon>
        <taxon>Dyadobacter</taxon>
    </lineage>
</organism>
<dbReference type="PROSITE" id="PS51257">
    <property type="entry name" value="PROKAR_LIPOPROTEIN"/>
    <property type="match status" value="1"/>
</dbReference>
<evidence type="ECO:0000313" key="3">
    <source>
        <dbReference type="EMBL" id="TLU89991.1"/>
    </source>
</evidence>
<name>A0A5R9K7Z8_9BACT</name>
<evidence type="ECO:0000259" key="2">
    <source>
        <dbReference type="Pfam" id="PF14257"/>
    </source>
</evidence>
<accession>A0A5R9K7Z8</accession>
<comment type="caution">
    <text evidence="3">The sequence shown here is derived from an EMBL/GenBank/DDBJ whole genome shotgun (WGS) entry which is preliminary data.</text>
</comment>
<evidence type="ECO:0000256" key="1">
    <source>
        <dbReference type="SAM" id="Phobius"/>
    </source>
</evidence>
<dbReference type="AlphaFoldDB" id="A0A5R9K7Z8"/>
<dbReference type="InterPro" id="IPR025645">
    <property type="entry name" value="DUF4349"/>
</dbReference>
<keyword evidence="4" id="KW-1185">Reference proteome</keyword>
<dbReference type="EMBL" id="VCEI01000029">
    <property type="protein sequence ID" value="TLU89991.1"/>
    <property type="molecule type" value="Genomic_DNA"/>
</dbReference>
<feature type="domain" description="DUF4349" evidence="2">
    <location>
        <begin position="70"/>
        <end position="270"/>
    </location>
</feature>
<sequence>MHIFCKFSHTYFLLMKHLILLFFSFLLITSCSNPNEQEDLMSRVDFMQVPEPNSGKPVPKVVQQHAASKKLIRQGTIEFETTDAEKTRSQIMAAVSKHHAYVSLDKQDKSADKISFMLIIRVPSVQFDTFLDSATEGVPYFDNRVIDVKDVTAEFVDTEITLKTKKQIESRYLQLLEKASNIKDILSIEKELGTIRTEIESTEGQLKLLTDEVQYSTLNIKFYKISSTPAVFSYQVKSSIVTGWENLLSALLAVINIWPFLLITIALYIAFSRRRKRKRLADAIGSL</sequence>
<feature type="transmembrane region" description="Helical" evidence="1">
    <location>
        <begin position="247"/>
        <end position="271"/>
    </location>
</feature>
<keyword evidence="1" id="KW-0812">Transmembrane</keyword>
<proteinExistence type="predicted"/>
<dbReference type="Proteomes" id="UP000309788">
    <property type="component" value="Unassembled WGS sequence"/>
</dbReference>
<keyword evidence="1" id="KW-1133">Transmembrane helix</keyword>
<keyword evidence="1" id="KW-0472">Membrane</keyword>
<dbReference type="OrthoDB" id="5381491at2"/>
<dbReference type="RefSeq" id="WP_138283341.1">
    <property type="nucleotide sequence ID" value="NZ_BMGE01000006.1"/>
</dbReference>
<protein>
    <submittedName>
        <fullName evidence="3">DUF4349 domain-containing protein</fullName>
    </submittedName>
</protein>
<reference evidence="3 4" key="1">
    <citation type="submission" date="2019-05" db="EMBL/GenBank/DDBJ databases">
        <authorList>
            <person name="Qu J.-H."/>
        </authorList>
    </citation>
    <scope>NUCLEOTIDE SEQUENCE [LARGE SCALE GENOMIC DNA]</scope>
    <source>
        <strain evidence="3 4">Z12</strain>
    </source>
</reference>
<gene>
    <name evidence="3" type="ORF">FEM55_20945</name>
</gene>
<dbReference type="Pfam" id="PF14257">
    <property type="entry name" value="DUF4349"/>
    <property type="match status" value="1"/>
</dbReference>
<evidence type="ECO:0000313" key="4">
    <source>
        <dbReference type="Proteomes" id="UP000309788"/>
    </source>
</evidence>